<protein>
    <submittedName>
        <fullName evidence="1">Uncharacterized protein</fullName>
    </submittedName>
</protein>
<proteinExistence type="predicted"/>
<name>A0A6M3JZ12_9ZZZZ</name>
<reference evidence="1" key="1">
    <citation type="submission" date="2020-03" db="EMBL/GenBank/DDBJ databases">
        <title>The deep terrestrial virosphere.</title>
        <authorList>
            <person name="Holmfeldt K."/>
            <person name="Nilsson E."/>
            <person name="Simone D."/>
            <person name="Lopez-Fernandez M."/>
            <person name="Wu X."/>
            <person name="de Brujin I."/>
            <person name="Lundin D."/>
            <person name="Andersson A."/>
            <person name="Bertilsson S."/>
            <person name="Dopson M."/>
        </authorList>
    </citation>
    <scope>NUCLEOTIDE SEQUENCE</scope>
    <source>
        <strain evidence="1">MM415A02158</strain>
    </source>
</reference>
<gene>
    <name evidence="1" type="ORF">MM415A02158_0010</name>
</gene>
<evidence type="ECO:0000313" key="1">
    <source>
        <dbReference type="EMBL" id="QJA73927.1"/>
    </source>
</evidence>
<dbReference type="AlphaFoldDB" id="A0A6M3JZ12"/>
<sequence length="69" mass="8260">MQEFPALRLPLFYFNEDVEMSIFICNECGKYVDSDFHHCYEDPTDGTELLCEQCYFNLYDEDGELPRIF</sequence>
<accession>A0A6M3JZ12</accession>
<organism evidence="1">
    <name type="scientific">viral metagenome</name>
    <dbReference type="NCBI Taxonomy" id="1070528"/>
    <lineage>
        <taxon>unclassified sequences</taxon>
        <taxon>metagenomes</taxon>
        <taxon>organismal metagenomes</taxon>
    </lineage>
</organism>
<dbReference type="EMBL" id="MT142062">
    <property type="protein sequence ID" value="QJA73927.1"/>
    <property type="molecule type" value="Genomic_DNA"/>
</dbReference>